<sequence length="772" mass="83356">MINPEHTVSFSKLGVLSPTGSSKSFDASADGYARAEAAAAVVIKRQDLVERDGDLAYAVITGSSINANGKGKSLTMPEGVMQAETIKGAYAIAKRDPSQAFFVELHATGTKVGDPIEANAAGQVFAVNRRDHKLLRVGSVKSNIGHTEGCSFLVSLVKVSMMMHHQEVIPNIRFSTPNPGIDFVGGKMRVQTEVERMSPEMAAEDGKWVASVSSYGVGGSNAHVVVESSRSVSQSNEADTPKVSAATEPLYLFFIGTLTEASLVRWQEALRTDFQGTNDHRTLCAISYQLSRQSRSCPARCYAVAPSLGPDTKFSTPVLVNNAQNPKLCLVFSGQGPQHIFMGRQLSAAYPAFLSSIRESDRILVEGYGQESMVARTGLFIPGVQATLASNGVWPVGEIVLSMVFFQIALVDLLQSLGVEYDLVVGHSLGEIAMGYASGHYSREMAVGVAVARAAAMAHAEGNGAMVALGVGVQKAKTMIRKVLRQEGVVTGLWIAGINSPEAVTVAGTDELIDALVRLAKDPAQTVFAAKLRVGCAFHTPLMEPQEELFKLYARPVFADGTGKNIRARVMSTNDGRWLDRDLDLNYCWDNIRRPVLFGTAIKKLVDDGGDRGVVFLEIAPHPVLKSYVEQCGGQAISLIRRPNPKVPAESIGEQAQLLEGIGGLLAMGYKGVELRKLYGSTMGDQDFTKVTLPDYPYDKTRCWAESGSERSMRLLPKRRPLAPAHFRINVDSHPDLDGHVIFDAPLFPASGYVESILENGAMVVQDIFIHK</sequence>
<name>A0A0C9T1N4_PAXIN</name>
<evidence type="ECO:0000259" key="3">
    <source>
        <dbReference type="PROSITE" id="PS52004"/>
    </source>
</evidence>
<dbReference type="AlphaFoldDB" id="A0A0C9T1N4"/>
<keyword evidence="2" id="KW-0597">Phosphoprotein</keyword>
<keyword evidence="1" id="KW-0596">Phosphopantetheine</keyword>
<dbReference type="InterPro" id="IPR014030">
    <property type="entry name" value="Ketoacyl_synth_N"/>
</dbReference>
<dbReference type="SMART" id="SM00825">
    <property type="entry name" value="PKS_KS"/>
    <property type="match status" value="1"/>
</dbReference>
<evidence type="ECO:0000256" key="1">
    <source>
        <dbReference type="ARBA" id="ARBA00022450"/>
    </source>
</evidence>
<dbReference type="PANTHER" id="PTHR43775">
    <property type="entry name" value="FATTY ACID SYNTHASE"/>
    <property type="match status" value="1"/>
</dbReference>
<dbReference type="InterPro" id="IPR032821">
    <property type="entry name" value="PKS_assoc"/>
</dbReference>
<reference evidence="4 5" key="1">
    <citation type="submission" date="2014-06" db="EMBL/GenBank/DDBJ databases">
        <authorList>
            <consortium name="DOE Joint Genome Institute"/>
            <person name="Kuo A."/>
            <person name="Kohler A."/>
            <person name="Nagy L.G."/>
            <person name="Floudas D."/>
            <person name="Copeland A."/>
            <person name="Barry K.W."/>
            <person name="Cichocki N."/>
            <person name="Veneault-Fourrey C."/>
            <person name="LaButti K."/>
            <person name="Lindquist E.A."/>
            <person name="Lipzen A."/>
            <person name="Lundell T."/>
            <person name="Morin E."/>
            <person name="Murat C."/>
            <person name="Sun H."/>
            <person name="Tunlid A."/>
            <person name="Henrissat B."/>
            <person name="Grigoriev I.V."/>
            <person name="Hibbett D.S."/>
            <person name="Martin F."/>
            <person name="Nordberg H.P."/>
            <person name="Cantor M.N."/>
            <person name="Hua S.X."/>
        </authorList>
    </citation>
    <scope>NUCLEOTIDE SEQUENCE [LARGE SCALE GENOMIC DNA]</scope>
    <source>
        <strain evidence="4 5">ATCC 200175</strain>
    </source>
</reference>
<dbReference type="EMBL" id="KN820976">
    <property type="protein sequence ID" value="KIJ05443.1"/>
    <property type="molecule type" value="Genomic_DNA"/>
</dbReference>
<dbReference type="SUPFAM" id="SSF55048">
    <property type="entry name" value="Probable ACP-binding domain of malonyl-CoA ACP transacylase"/>
    <property type="match status" value="1"/>
</dbReference>
<dbReference type="GO" id="GO:0006633">
    <property type="term" value="P:fatty acid biosynthetic process"/>
    <property type="evidence" value="ECO:0007669"/>
    <property type="project" value="TreeGrafter"/>
</dbReference>
<dbReference type="SUPFAM" id="SSF52151">
    <property type="entry name" value="FabD/lysophospholipase-like"/>
    <property type="match status" value="1"/>
</dbReference>
<dbReference type="InterPro" id="IPR014043">
    <property type="entry name" value="Acyl_transferase_dom"/>
</dbReference>
<dbReference type="OrthoDB" id="416786at2759"/>
<dbReference type="SMART" id="SM00827">
    <property type="entry name" value="PKS_AT"/>
    <property type="match status" value="1"/>
</dbReference>
<dbReference type="Gene3D" id="3.40.47.10">
    <property type="match status" value="1"/>
</dbReference>
<dbReference type="PANTHER" id="PTHR43775:SF37">
    <property type="entry name" value="SI:DKEY-61P9.11"/>
    <property type="match status" value="1"/>
</dbReference>
<dbReference type="Pfam" id="PF02801">
    <property type="entry name" value="Ketoacyl-synt_C"/>
    <property type="match status" value="1"/>
</dbReference>
<evidence type="ECO:0000256" key="2">
    <source>
        <dbReference type="ARBA" id="ARBA00022553"/>
    </source>
</evidence>
<keyword evidence="5" id="KW-1185">Reference proteome</keyword>
<dbReference type="InterPro" id="IPR001227">
    <property type="entry name" value="Ac_transferase_dom_sf"/>
</dbReference>
<reference evidence="5" key="2">
    <citation type="submission" date="2015-01" db="EMBL/GenBank/DDBJ databases">
        <title>Evolutionary Origins and Diversification of the Mycorrhizal Mutualists.</title>
        <authorList>
            <consortium name="DOE Joint Genome Institute"/>
            <consortium name="Mycorrhizal Genomics Consortium"/>
            <person name="Kohler A."/>
            <person name="Kuo A."/>
            <person name="Nagy L.G."/>
            <person name="Floudas D."/>
            <person name="Copeland A."/>
            <person name="Barry K.W."/>
            <person name="Cichocki N."/>
            <person name="Veneault-Fourrey C."/>
            <person name="LaButti K."/>
            <person name="Lindquist E.A."/>
            <person name="Lipzen A."/>
            <person name="Lundell T."/>
            <person name="Morin E."/>
            <person name="Murat C."/>
            <person name="Riley R."/>
            <person name="Ohm R."/>
            <person name="Sun H."/>
            <person name="Tunlid A."/>
            <person name="Henrissat B."/>
            <person name="Grigoriev I.V."/>
            <person name="Hibbett D.S."/>
            <person name="Martin F."/>
        </authorList>
    </citation>
    <scope>NUCLEOTIDE SEQUENCE [LARGE SCALE GENOMIC DNA]</scope>
    <source>
        <strain evidence="5">ATCC 200175</strain>
    </source>
</reference>
<organism evidence="4 5">
    <name type="scientific">Paxillus involutus ATCC 200175</name>
    <dbReference type="NCBI Taxonomy" id="664439"/>
    <lineage>
        <taxon>Eukaryota</taxon>
        <taxon>Fungi</taxon>
        <taxon>Dikarya</taxon>
        <taxon>Basidiomycota</taxon>
        <taxon>Agaricomycotina</taxon>
        <taxon>Agaricomycetes</taxon>
        <taxon>Agaricomycetidae</taxon>
        <taxon>Boletales</taxon>
        <taxon>Paxilineae</taxon>
        <taxon>Paxillaceae</taxon>
        <taxon>Paxillus</taxon>
    </lineage>
</organism>
<evidence type="ECO:0000313" key="5">
    <source>
        <dbReference type="Proteomes" id="UP000053647"/>
    </source>
</evidence>
<dbReference type="InterPro" id="IPR016039">
    <property type="entry name" value="Thiolase-like"/>
</dbReference>
<dbReference type="InterPro" id="IPR016035">
    <property type="entry name" value="Acyl_Trfase/lysoPLipase"/>
</dbReference>
<dbReference type="CDD" id="cd00833">
    <property type="entry name" value="PKS"/>
    <property type="match status" value="1"/>
</dbReference>
<dbReference type="Proteomes" id="UP000053647">
    <property type="component" value="Unassembled WGS sequence"/>
</dbReference>
<dbReference type="SUPFAM" id="SSF53901">
    <property type="entry name" value="Thiolase-like"/>
    <property type="match status" value="1"/>
</dbReference>
<dbReference type="GO" id="GO:0004312">
    <property type="term" value="F:fatty acid synthase activity"/>
    <property type="evidence" value="ECO:0007669"/>
    <property type="project" value="TreeGrafter"/>
</dbReference>
<accession>A0A0C9T1N4</accession>
<dbReference type="InterPro" id="IPR016036">
    <property type="entry name" value="Malonyl_transacylase_ACP-bd"/>
</dbReference>
<dbReference type="InterPro" id="IPR014031">
    <property type="entry name" value="Ketoacyl_synth_C"/>
</dbReference>
<dbReference type="Pfam" id="PF16197">
    <property type="entry name" value="KAsynt_C_assoc"/>
    <property type="match status" value="1"/>
</dbReference>
<proteinExistence type="predicted"/>
<feature type="domain" description="Ketosynthase family 3 (KS3)" evidence="3">
    <location>
        <begin position="1"/>
        <end position="228"/>
    </location>
</feature>
<dbReference type="InterPro" id="IPR050091">
    <property type="entry name" value="PKS_NRPS_Biosynth_Enz"/>
</dbReference>
<dbReference type="Pfam" id="PF00109">
    <property type="entry name" value="ketoacyl-synt"/>
    <property type="match status" value="1"/>
</dbReference>
<dbReference type="HOGENOM" id="CLU_395453_0_0_1"/>
<feature type="non-terminal residue" evidence="4">
    <location>
        <position position="772"/>
    </location>
</feature>
<evidence type="ECO:0000313" key="4">
    <source>
        <dbReference type="EMBL" id="KIJ05443.1"/>
    </source>
</evidence>
<dbReference type="Pfam" id="PF00698">
    <property type="entry name" value="Acyl_transf_1"/>
    <property type="match status" value="1"/>
</dbReference>
<protein>
    <recommendedName>
        <fullName evidence="3">Ketosynthase family 3 (KS3) domain-containing protein</fullName>
    </recommendedName>
</protein>
<gene>
    <name evidence="4" type="ORF">PAXINDRAFT_103786</name>
</gene>
<dbReference type="PROSITE" id="PS52004">
    <property type="entry name" value="KS3_2"/>
    <property type="match status" value="1"/>
</dbReference>
<dbReference type="InterPro" id="IPR020841">
    <property type="entry name" value="PKS_Beta-ketoAc_synthase_dom"/>
</dbReference>
<dbReference type="Gene3D" id="3.40.366.10">
    <property type="entry name" value="Malonyl-Coenzyme A Acyl Carrier Protein, domain 2"/>
    <property type="match status" value="1"/>
</dbReference>